<gene>
    <name evidence="1" type="ORF">FZD47_02580</name>
</gene>
<evidence type="ECO:0000313" key="1">
    <source>
        <dbReference type="EMBL" id="TYS66391.1"/>
    </source>
</evidence>
<dbReference type="Proteomes" id="UP000323732">
    <property type="component" value="Unassembled WGS sequence"/>
</dbReference>
<reference evidence="1 2" key="1">
    <citation type="submission" date="2019-08" db="EMBL/GenBank/DDBJ databases">
        <title>Bacillus genomes from the desert of Cuatro Cienegas, Coahuila.</title>
        <authorList>
            <person name="Olmedo-Alvarez G."/>
        </authorList>
    </citation>
    <scope>NUCLEOTIDE SEQUENCE [LARGE SCALE GENOMIC DNA]</scope>
    <source>
        <strain evidence="1 2">CH37_1T</strain>
    </source>
</reference>
<comment type="caution">
    <text evidence="1">The sequence shown here is derived from an EMBL/GenBank/DDBJ whole genome shotgun (WGS) entry which is preliminary data.</text>
</comment>
<accession>A0A5D4SUJ0</accession>
<protein>
    <submittedName>
        <fullName evidence="1">Uncharacterized protein</fullName>
    </submittedName>
</protein>
<name>A0A5D4SUJ0_9BACI</name>
<proteinExistence type="predicted"/>
<dbReference type="InterPro" id="IPR025855">
    <property type="entry name" value="Replic_Relax"/>
</dbReference>
<dbReference type="AlphaFoldDB" id="A0A5D4SUJ0"/>
<evidence type="ECO:0000313" key="2">
    <source>
        <dbReference type="Proteomes" id="UP000323732"/>
    </source>
</evidence>
<dbReference type="EMBL" id="VTES01000001">
    <property type="protein sequence ID" value="TYS66391.1"/>
    <property type="molecule type" value="Genomic_DNA"/>
</dbReference>
<organism evidence="1 2">
    <name type="scientific">Bacillus infantis</name>
    <dbReference type="NCBI Taxonomy" id="324767"/>
    <lineage>
        <taxon>Bacteria</taxon>
        <taxon>Bacillati</taxon>
        <taxon>Bacillota</taxon>
        <taxon>Bacilli</taxon>
        <taxon>Bacillales</taxon>
        <taxon>Bacillaceae</taxon>
        <taxon>Bacillus</taxon>
    </lineage>
</organism>
<dbReference type="Pfam" id="PF13814">
    <property type="entry name" value="Replic_Relax"/>
    <property type="match status" value="1"/>
</dbReference>
<sequence>MQATIAKEQRQENILLSLKRLGFLSRSQIQRLHRLGGDRNANRILNEMSEYLNTVRLNEKVYYLNAEGRSRVGANKVLKKTHQITHHLMRNSLFIACGCPSTWKNEVKLFVKGEVSVISDAVFSMGTFHIVEVDNEQKMKVNKEKICKYMRLIELGVFEKKPKFIWVTTTEHRKKQLLVLSQGLQVRVHLAKDLL</sequence>